<comment type="caution">
    <text evidence="1">The sequence shown here is derived from an EMBL/GenBank/DDBJ whole genome shotgun (WGS) entry which is preliminary data.</text>
</comment>
<sequence>MGRRGIRIGATVGIVAALWETYRVASTTGDPMKQIVQTWTGWNGIQQQYNCRRNRYRQQDP</sequence>
<name>X0Z2L2_9ZZZZ</name>
<proteinExistence type="predicted"/>
<gene>
    <name evidence="1" type="ORF">S01H4_11366</name>
</gene>
<dbReference type="AlphaFoldDB" id="X0Z2L2"/>
<reference evidence="1" key="1">
    <citation type="journal article" date="2014" name="Front. Microbiol.">
        <title>High frequency of phylogenetically diverse reductive dehalogenase-homologous genes in deep subseafloor sedimentary metagenomes.</title>
        <authorList>
            <person name="Kawai M."/>
            <person name="Futagami T."/>
            <person name="Toyoda A."/>
            <person name="Takaki Y."/>
            <person name="Nishi S."/>
            <person name="Hori S."/>
            <person name="Arai W."/>
            <person name="Tsubouchi T."/>
            <person name="Morono Y."/>
            <person name="Uchiyama I."/>
            <person name="Ito T."/>
            <person name="Fujiyama A."/>
            <person name="Inagaki F."/>
            <person name="Takami H."/>
        </authorList>
    </citation>
    <scope>NUCLEOTIDE SEQUENCE</scope>
    <source>
        <strain evidence="1">Expedition CK06-06</strain>
    </source>
</reference>
<accession>X0Z2L2</accession>
<organism evidence="1">
    <name type="scientific">marine sediment metagenome</name>
    <dbReference type="NCBI Taxonomy" id="412755"/>
    <lineage>
        <taxon>unclassified sequences</taxon>
        <taxon>metagenomes</taxon>
        <taxon>ecological metagenomes</taxon>
    </lineage>
</organism>
<dbReference type="EMBL" id="BART01004572">
    <property type="protein sequence ID" value="GAG54713.1"/>
    <property type="molecule type" value="Genomic_DNA"/>
</dbReference>
<evidence type="ECO:0000313" key="1">
    <source>
        <dbReference type="EMBL" id="GAG54713.1"/>
    </source>
</evidence>
<protein>
    <submittedName>
        <fullName evidence="1">Uncharacterized protein</fullName>
    </submittedName>
</protein>